<dbReference type="Pfam" id="PF00005">
    <property type="entry name" value="ABC_tran"/>
    <property type="match status" value="1"/>
</dbReference>
<evidence type="ECO:0000256" key="3">
    <source>
        <dbReference type="ARBA" id="ARBA00022741"/>
    </source>
</evidence>
<evidence type="ECO:0000259" key="5">
    <source>
        <dbReference type="PROSITE" id="PS50893"/>
    </source>
</evidence>
<evidence type="ECO:0000256" key="1">
    <source>
        <dbReference type="ARBA" id="ARBA00005417"/>
    </source>
</evidence>
<dbReference type="GO" id="GO:0016020">
    <property type="term" value="C:membrane"/>
    <property type="evidence" value="ECO:0007669"/>
    <property type="project" value="InterPro"/>
</dbReference>
<comment type="similarity">
    <text evidence="1">Belongs to the ABC transporter superfamily.</text>
</comment>
<dbReference type="PANTHER" id="PTHR46743:SF2">
    <property type="entry name" value="TEICHOIC ACIDS EXPORT ATP-BINDING PROTEIN TAGH"/>
    <property type="match status" value="1"/>
</dbReference>
<dbReference type="InterPro" id="IPR050683">
    <property type="entry name" value="Bact_Polysacc_Export_ATP-bd"/>
</dbReference>
<gene>
    <name evidence="6" type="ORF">UFOPK3914_01724</name>
</gene>
<dbReference type="SMART" id="SM00382">
    <property type="entry name" value="AAA"/>
    <property type="match status" value="1"/>
</dbReference>
<keyword evidence="2" id="KW-0813">Transport</keyword>
<evidence type="ECO:0000313" key="6">
    <source>
        <dbReference type="EMBL" id="CAB4993307.1"/>
    </source>
</evidence>
<proteinExistence type="inferred from homology"/>
<dbReference type="AlphaFoldDB" id="A0A6J7NJM9"/>
<dbReference type="InterPro" id="IPR027417">
    <property type="entry name" value="P-loop_NTPase"/>
</dbReference>
<dbReference type="Gene3D" id="2.70.50.60">
    <property type="entry name" value="abc- transporter (atp binding component) like domain"/>
    <property type="match status" value="1"/>
</dbReference>
<accession>A0A6J7NJM9</accession>
<dbReference type="GO" id="GO:0140359">
    <property type="term" value="F:ABC-type transporter activity"/>
    <property type="evidence" value="ECO:0007669"/>
    <property type="project" value="InterPro"/>
</dbReference>
<evidence type="ECO:0000256" key="4">
    <source>
        <dbReference type="ARBA" id="ARBA00022840"/>
    </source>
</evidence>
<dbReference type="InterPro" id="IPR029439">
    <property type="entry name" value="Wzt_C"/>
</dbReference>
<protein>
    <submittedName>
        <fullName evidence="6">Unannotated protein</fullName>
    </submittedName>
</protein>
<dbReference type="Pfam" id="PF14524">
    <property type="entry name" value="Wzt_C"/>
    <property type="match status" value="1"/>
</dbReference>
<dbReference type="GO" id="GO:0016887">
    <property type="term" value="F:ATP hydrolysis activity"/>
    <property type="evidence" value="ECO:0007669"/>
    <property type="project" value="InterPro"/>
</dbReference>
<dbReference type="EMBL" id="CAFBOG010000204">
    <property type="protein sequence ID" value="CAB4993307.1"/>
    <property type="molecule type" value="Genomic_DNA"/>
</dbReference>
<sequence length="428" mass="46672">MSAIVVEGVSKKFRLHTDRAHSLKELITRRDRNAGIDQFYALDDVSIEIPEGSMYALVGHNGSGKSTLLRCIAGIYRPTTGSVKVQGRISTLLELGAGFHPDLTGRENVYMNATILGMSKKQIDGVFDDIVEFAGIGDFIDSPVKIYSSGMYVRLGFSVAIHVDPEILIIDEVIAVGDEEFQRKCFDHLADLRRRGVTIVVVTHGMATVETMCDGAAWLDHGVLQQEGPAADIASAYLRRVNEHERAERQAEAVAAAEAATEIGTVTEVDPAAVTEAWFGEDIEINDVWFSDSVGEVVATGTTGEPLTVNISYRAHRSVEDPVFGYMIHTENDTPVAGSNTRLSGIETGKIEGDGVVAIKMDQLQLLPGNYEFTIGINDKFVQHTYDRHYRSHPLAVRRGNLPIGVGFVELDATWETASETGHTQVGP</sequence>
<dbReference type="InterPro" id="IPR003439">
    <property type="entry name" value="ABC_transporter-like_ATP-bd"/>
</dbReference>
<keyword evidence="3" id="KW-0547">Nucleotide-binding</keyword>
<dbReference type="PANTHER" id="PTHR46743">
    <property type="entry name" value="TEICHOIC ACIDS EXPORT ATP-BINDING PROTEIN TAGH"/>
    <property type="match status" value="1"/>
</dbReference>
<dbReference type="CDD" id="cd03220">
    <property type="entry name" value="ABC_KpsT_Wzt"/>
    <property type="match status" value="1"/>
</dbReference>
<dbReference type="GO" id="GO:0005524">
    <property type="term" value="F:ATP binding"/>
    <property type="evidence" value="ECO:0007669"/>
    <property type="project" value="UniProtKB-KW"/>
</dbReference>
<organism evidence="6">
    <name type="scientific">freshwater metagenome</name>
    <dbReference type="NCBI Taxonomy" id="449393"/>
    <lineage>
        <taxon>unclassified sequences</taxon>
        <taxon>metagenomes</taxon>
        <taxon>ecological metagenomes</taxon>
    </lineage>
</organism>
<dbReference type="PROSITE" id="PS50893">
    <property type="entry name" value="ABC_TRANSPORTER_2"/>
    <property type="match status" value="1"/>
</dbReference>
<dbReference type="Gene3D" id="3.40.50.300">
    <property type="entry name" value="P-loop containing nucleotide triphosphate hydrolases"/>
    <property type="match status" value="1"/>
</dbReference>
<dbReference type="CDD" id="cd10147">
    <property type="entry name" value="Wzt_C-like"/>
    <property type="match status" value="1"/>
</dbReference>
<dbReference type="InterPro" id="IPR015860">
    <property type="entry name" value="ABC_transpr_TagH-like"/>
</dbReference>
<keyword evidence="4" id="KW-0067">ATP-binding</keyword>
<reference evidence="6" key="1">
    <citation type="submission" date="2020-05" db="EMBL/GenBank/DDBJ databases">
        <authorList>
            <person name="Chiriac C."/>
            <person name="Salcher M."/>
            <person name="Ghai R."/>
            <person name="Kavagutti S V."/>
        </authorList>
    </citation>
    <scope>NUCLEOTIDE SEQUENCE</scope>
</reference>
<name>A0A6J7NJM9_9ZZZZ</name>
<feature type="domain" description="ABC transporter" evidence="5">
    <location>
        <begin position="27"/>
        <end position="246"/>
    </location>
</feature>
<evidence type="ECO:0000256" key="2">
    <source>
        <dbReference type="ARBA" id="ARBA00022448"/>
    </source>
</evidence>
<dbReference type="InterPro" id="IPR003593">
    <property type="entry name" value="AAA+_ATPase"/>
</dbReference>
<dbReference type="SUPFAM" id="SSF52540">
    <property type="entry name" value="P-loop containing nucleoside triphosphate hydrolases"/>
    <property type="match status" value="1"/>
</dbReference>